<evidence type="ECO:0000313" key="2">
    <source>
        <dbReference type="Proteomes" id="UP000593575"/>
    </source>
</evidence>
<protein>
    <submittedName>
        <fullName evidence="1">Uncharacterized protein</fullName>
    </submittedName>
</protein>
<dbReference type="Proteomes" id="UP000593575">
    <property type="component" value="Unassembled WGS sequence"/>
</dbReference>
<keyword evidence="2" id="KW-1185">Reference proteome</keyword>
<proteinExistence type="predicted"/>
<accession>A0A7J9J1Y0</accession>
<evidence type="ECO:0000313" key="1">
    <source>
        <dbReference type="EMBL" id="MBA0828018.1"/>
    </source>
</evidence>
<gene>
    <name evidence="1" type="ORF">Goarm_012744</name>
</gene>
<dbReference type="EMBL" id="JABFAE010000005">
    <property type="protein sequence ID" value="MBA0828018.1"/>
    <property type="molecule type" value="Genomic_DNA"/>
</dbReference>
<dbReference type="AlphaFoldDB" id="A0A7J9J1Y0"/>
<comment type="caution">
    <text evidence="1">The sequence shown here is derived from an EMBL/GenBank/DDBJ whole genome shotgun (WGS) entry which is preliminary data.</text>
</comment>
<name>A0A7J9J1Y0_9ROSI</name>
<feature type="non-terminal residue" evidence="1">
    <location>
        <position position="197"/>
    </location>
</feature>
<sequence>MEEVEAYGPWMVVERKNWCNLKEKPGILAKKAGLGTVGTRFDALIPGDKNTTNLGSLGQANKLNHGMGFGAAERKVSAEASLGLSQIEQQAVALGKQPSSFVELNVEGSMVGQLDSIQNDDFHVGPSAIAMKQNSILIHARLCTVTMEQKSITCNDNISLEKNHLSRIDPNSTTFSNSIFVRSYGMKVSVENGVLDS</sequence>
<reference evidence="1 2" key="1">
    <citation type="journal article" date="2019" name="Genome Biol. Evol.">
        <title>Insights into the evolution of the New World diploid cottons (Gossypium, subgenus Houzingenia) based on genome sequencing.</title>
        <authorList>
            <person name="Grover C.E."/>
            <person name="Arick M.A. 2nd"/>
            <person name="Thrash A."/>
            <person name="Conover J.L."/>
            <person name="Sanders W.S."/>
            <person name="Peterson D.G."/>
            <person name="Frelichowski J.E."/>
            <person name="Scheffler J.A."/>
            <person name="Scheffler B.E."/>
            <person name="Wendel J.F."/>
        </authorList>
    </citation>
    <scope>NUCLEOTIDE SEQUENCE [LARGE SCALE GENOMIC DNA]</scope>
    <source>
        <strain evidence="1">6</strain>
        <tissue evidence="1">Leaf</tissue>
    </source>
</reference>
<organism evidence="1 2">
    <name type="scientific">Gossypium armourianum</name>
    <dbReference type="NCBI Taxonomy" id="34283"/>
    <lineage>
        <taxon>Eukaryota</taxon>
        <taxon>Viridiplantae</taxon>
        <taxon>Streptophyta</taxon>
        <taxon>Embryophyta</taxon>
        <taxon>Tracheophyta</taxon>
        <taxon>Spermatophyta</taxon>
        <taxon>Magnoliopsida</taxon>
        <taxon>eudicotyledons</taxon>
        <taxon>Gunneridae</taxon>
        <taxon>Pentapetalae</taxon>
        <taxon>rosids</taxon>
        <taxon>malvids</taxon>
        <taxon>Malvales</taxon>
        <taxon>Malvaceae</taxon>
        <taxon>Malvoideae</taxon>
        <taxon>Gossypium</taxon>
    </lineage>
</organism>